<evidence type="ECO:0000256" key="3">
    <source>
        <dbReference type="ARBA" id="ARBA00022692"/>
    </source>
</evidence>
<feature type="domain" description="Phosphatidic acid phosphatase type 2/haloperoxidase" evidence="8">
    <location>
        <begin position="57"/>
        <end position="167"/>
    </location>
</feature>
<evidence type="ECO:0000256" key="2">
    <source>
        <dbReference type="ARBA" id="ARBA00022475"/>
    </source>
</evidence>
<feature type="transmembrane region" description="Helical" evidence="7">
    <location>
        <begin position="152"/>
        <end position="170"/>
    </location>
</feature>
<dbReference type="Gene3D" id="1.20.144.10">
    <property type="entry name" value="Phosphatidic acid phosphatase type 2/haloperoxidase"/>
    <property type="match status" value="2"/>
</dbReference>
<dbReference type="RefSeq" id="WP_202767586.1">
    <property type="nucleotide sequence ID" value="NZ_JAESWA010000022.1"/>
</dbReference>
<feature type="transmembrane region" description="Helical" evidence="7">
    <location>
        <begin position="57"/>
        <end position="76"/>
    </location>
</feature>
<dbReference type="PANTHER" id="PTHR14969">
    <property type="entry name" value="SPHINGOSINE-1-PHOSPHATE PHOSPHOHYDROLASE"/>
    <property type="match status" value="1"/>
</dbReference>
<keyword evidence="2" id="KW-1003">Cell membrane</keyword>
<keyword evidence="4" id="KW-0378">Hydrolase</keyword>
<dbReference type="EMBL" id="JAESWA010000022">
    <property type="protein sequence ID" value="MBL4932218.1"/>
    <property type="molecule type" value="Genomic_DNA"/>
</dbReference>
<evidence type="ECO:0000256" key="6">
    <source>
        <dbReference type="ARBA" id="ARBA00023136"/>
    </source>
</evidence>
<feature type="transmembrane region" description="Helical" evidence="7">
    <location>
        <begin position="30"/>
        <end position="51"/>
    </location>
</feature>
<keyword evidence="5 7" id="KW-1133">Transmembrane helix</keyword>
<proteinExistence type="predicted"/>
<dbReference type="SUPFAM" id="SSF48317">
    <property type="entry name" value="Acid phosphatase/Vanadium-dependent haloperoxidase"/>
    <property type="match status" value="1"/>
</dbReference>
<keyword evidence="3 7" id="KW-0812">Transmembrane</keyword>
<dbReference type="Proteomes" id="UP000623681">
    <property type="component" value="Unassembled WGS sequence"/>
</dbReference>
<evidence type="ECO:0000313" key="9">
    <source>
        <dbReference type="EMBL" id="MBL4932218.1"/>
    </source>
</evidence>
<dbReference type="SMART" id="SM00014">
    <property type="entry name" value="acidPPc"/>
    <property type="match status" value="1"/>
</dbReference>
<sequence>MGFINYIDLGTIDFIKNNLDNKLFNTIMPVFTYLGNGGLVWIIVSIILLTQKKYRKIGVITLVALLVTYLVGEIGIKNLVRRERPFISIHEIKLLIKAPSGFSFPSGHTASSFTAATILSSYFKKYRVIIFSLAIIIGFSRVYLMVHYLSDVLGGAVLGIGMAILIKYIFKKFEKKLFIIG</sequence>
<comment type="subcellular location">
    <subcellularLocation>
        <location evidence="1">Cell membrane</location>
        <topology evidence="1">Multi-pass membrane protein</topology>
    </subcellularLocation>
</comment>
<reference evidence="9" key="1">
    <citation type="submission" date="2021-01" db="EMBL/GenBank/DDBJ databases">
        <title>Genome public.</title>
        <authorList>
            <person name="Liu C."/>
            <person name="Sun Q."/>
        </authorList>
    </citation>
    <scope>NUCLEOTIDE SEQUENCE</scope>
    <source>
        <strain evidence="9">YIM B02565</strain>
    </source>
</reference>
<comment type="caution">
    <text evidence="9">The sequence shown here is derived from an EMBL/GenBank/DDBJ whole genome shotgun (WGS) entry which is preliminary data.</text>
</comment>
<dbReference type="InterPro" id="IPR000326">
    <property type="entry name" value="PAP2/HPO"/>
</dbReference>
<dbReference type="AlphaFoldDB" id="A0A937K559"/>
<feature type="transmembrane region" description="Helical" evidence="7">
    <location>
        <begin position="128"/>
        <end position="146"/>
    </location>
</feature>
<evidence type="ECO:0000313" key="10">
    <source>
        <dbReference type="Proteomes" id="UP000623681"/>
    </source>
</evidence>
<keyword evidence="6 7" id="KW-0472">Membrane</keyword>
<name>A0A937K559_9CLOT</name>
<keyword evidence="10" id="KW-1185">Reference proteome</keyword>
<organism evidence="9 10">
    <name type="scientific">Clostridium paridis</name>
    <dbReference type="NCBI Taxonomy" id="2803863"/>
    <lineage>
        <taxon>Bacteria</taxon>
        <taxon>Bacillati</taxon>
        <taxon>Bacillota</taxon>
        <taxon>Clostridia</taxon>
        <taxon>Eubacteriales</taxon>
        <taxon>Clostridiaceae</taxon>
        <taxon>Clostridium</taxon>
    </lineage>
</organism>
<dbReference type="GO" id="GO:0016787">
    <property type="term" value="F:hydrolase activity"/>
    <property type="evidence" value="ECO:0007669"/>
    <property type="project" value="UniProtKB-KW"/>
</dbReference>
<evidence type="ECO:0000259" key="8">
    <source>
        <dbReference type="SMART" id="SM00014"/>
    </source>
</evidence>
<dbReference type="Pfam" id="PF01569">
    <property type="entry name" value="PAP2"/>
    <property type="match status" value="1"/>
</dbReference>
<dbReference type="InterPro" id="IPR036938">
    <property type="entry name" value="PAP2/HPO_sf"/>
</dbReference>
<protein>
    <submittedName>
        <fullName evidence="9">Phosphatase PAP2 family protein</fullName>
    </submittedName>
</protein>
<evidence type="ECO:0000256" key="7">
    <source>
        <dbReference type="SAM" id="Phobius"/>
    </source>
</evidence>
<accession>A0A937K559</accession>
<gene>
    <name evidence="9" type="ORF">JK634_10405</name>
</gene>
<evidence type="ECO:0000256" key="1">
    <source>
        <dbReference type="ARBA" id="ARBA00004651"/>
    </source>
</evidence>
<dbReference type="GO" id="GO:0005886">
    <property type="term" value="C:plasma membrane"/>
    <property type="evidence" value="ECO:0007669"/>
    <property type="project" value="UniProtKB-SubCell"/>
</dbReference>
<evidence type="ECO:0000256" key="4">
    <source>
        <dbReference type="ARBA" id="ARBA00022801"/>
    </source>
</evidence>
<dbReference type="PANTHER" id="PTHR14969:SF62">
    <property type="entry name" value="DECAPRENYLPHOSPHORYL-5-PHOSPHORIBOSE PHOSPHATASE RV3807C-RELATED"/>
    <property type="match status" value="1"/>
</dbReference>
<evidence type="ECO:0000256" key="5">
    <source>
        <dbReference type="ARBA" id="ARBA00022989"/>
    </source>
</evidence>
<dbReference type="CDD" id="cd03392">
    <property type="entry name" value="PAP2_like_2"/>
    <property type="match status" value="1"/>
</dbReference>